<evidence type="ECO:0000313" key="7">
    <source>
        <dbReference type="EMBL" id="GFP96446.1"/>
    </source>
</evidence>
<dbReference type="AlphaFoldDB" id="A0A830CB82"/>
<evidence type="ECO:0000256" key="2">
    <source>
        <dbReference type="ARBA" id="ARBA00022741"/>
    </source>
</evidence>
<dbReference type="Pfam" id="PF23598">
    <property type="entry name" value="LRR_14"/>
    <property type="match status" value="1"/>
</dbReference>
<dbReference type="InterPro" id="IPR058922">
    <property type="entry name" value="WHD_DRP"/>
</dbReference>
<dbReference type="PANTHER" id="PTHR23155">
    <property type="entry name" value="DISEASE RESISTANCE PROTEIN RP"/>
    <property type="match status" value="1"/>
</dbReference>
<feature type="domain" description="Disease resistance R13L4/SHOC-2-like LRR" evidence="6">
    <location>
        <begin position="138"/>
        <end position="346"/>
    </location>
</feature>
<dbReference type="Pfam" id="PF23559">
    <property type="entry name" value="WHD_DRP"/>
    <property type="match status" value="1"/>
</dbReference>
<dbReference type="Proteomes" id="UP000653305">
    <property type="component" value="Unassembled WGS sequence"/>
</dbReference>
<dbReference type="InterPro" id="IPR036388">
    <property type="entry name" value="WH-like_DNA-bd_sf"/>
</dbReference>
<proteinExistence type="predicted"/>
<dbReference type="Gene3D" id="1.10.10.10">
    <property type="entry name" value="Winged helix-like DNA-binding domain superfamily/Winged helix DNA-binding domain"/>
    <property type="match status" value="1"/>
</dbReference>
<sequence length="347" mass="39791">MFPEGCVLEKWKIIRLWVAEGFVQVKQGKTMEEVAESYLNEILSRSLIQVADKAIDGRPTTFRVHDLLREYISSKSREQNIVSILHGGEMKWPNKIRRLVIQKPLGFIQEKYSSFKYLRTLILVGVEYRDLRAIKELVEKCKLLKVLNLEGAPLETIPDEVFKLFHLKHLSLRKTMVKIIPKSIKNLQNLETLDLKHTDVTKLPIEILRLRKLRHLLVYKYEDILDASFYKLQGAKAPCDIGDYLLSLQKLSCIDADEVGGVKIVKEIGKLTQLRRLGIAKLRKADGMELCSSIAKLTNLRSLYISAAEEGEMLDLDYHSSSSSLNLAFLRTLNLRGCLEKVPEWVS</sequence>
<evidence type="ECO:0000256" key="4">
    <source>
        <dbReference type="ARBA" id="ARBA00022840"/>
    </source>
</evidence>
<dbReference type="Gene3D" id="3.80.10.10">
    <property type="entry name" value="Ribonuclease Inhibitor"/>
    <property type="match status" value="1"/>
</dbReference>
<dbReference type="PANTHER" id="PTHR23155:SF1205">
    <property type="entry name" value="DISEASE RESISTANCE PROTEIN RPM1"/>
    <property type="match status" value="1"/>
</dbReference>
<dbReference type="SUPFAM" id="SSF52058">
    <property type="entry name" value="L domain-like"/>
    <property type="match status" value="1"/>
</dbReference>
<feature type="domain" description="Disease resistance protein winged helix" evidence="5">
    <location>
        <begin position="1"/>
        <end position="70"/>
    </location>
</feature>
<evidence type="ECO:0000256" key="1">
    <source>
        <dbReference type="ARBA" id="ARBA00022737"/>
    </source>
</evidence>
<evidence type="ECO:0000259" key="5">
    <source>
        <dbReference type="Pfam" id="PF23559"/>
    </source>
</evidence>
<keyword evidence="4" id="KW-0067">ATP-binding</keyword>
<evidence type="ECO:0000256" key="3">
    <source>
        <dbReference type="ARBA" id="ARBA00022821"/>
    </source>
</evidence>
<protein>
    <submittedName>
        <fullName evidence="7">Disease resistance protein rpm1</fullName>
    </submittedName>
</protein>
<dbReference type="InterPro" id="IPR032675">
    <property type="entry name" value="LRR_dom_sf"/>
</dbReference>
<keyword evidence="3" id="KW-0611">Plant defense</keyword>
<dbReference type="InterPro" id="IPR055414">
    <property type="entry name" value="LRR_R13L4/SHOC2-like"/>
</dbReference>
<dbReference type="EMBL" id="BMAC01000439">
    <property type="protein sequence ID" value="GFP96446.1"/>
    <property type="molecule type" value="Genomic_DNA"/>
</dbReference>
<dbReference type="InterPro" id="IPR044974">
    <property type="entry name" value="Disease_R_plants"/>
</dbReference>
<keyword evidence="8" id="KW-1185">Reference proteome</keyword>
<comment type="caution">
    <text evidence="7">The sequence shown here is derived from an EMBL/GenBank/DDBJ whole genome shotgun (WGS) entry which is preliminary data.</text>
</comment>
<evidence type="ECO:0000313" key="8">
    <source>
        <dbReference type="Proteomes" id="UP000653305"/>
    </source>
</evidence>
<keyword evidence="1" id="KW-0677">Repeat</keyword>
<dbReference type="OrthoDB" id="690341at2759"/>
<dbReference type="GO" id="GO:0098542">
    <property type="term" value="P:defense response to other organism"/>
    <property type="evidence" value="ECO:0007669"/>
    <property type="project" value="TreeGrafter"/>
</dbReference>
<reference evidence="7" key="1">
    <citation type="submission" date="2020-07" db="EMBL/GenBank/DDBJ databases">
        <title>Ethylene signaling mediates host invasion by parasitic plants.</title>
        <authorList>
            <person name="Yoshida S."/>
        </authorList>
    </citation>
    <scope>NUCLEOTIDE SEQUENCE</scope>
    <source>
        <strain evidence="7">Okayama</strain>
    </source>
</reference>
<organism evidence="7 8">
    <name type="scientific">Phtheirospermum japonicum</name>
    <dbReference type="NCBI Taxonomy" id="374723"/>
    <lineage>
        <taxon>Eukaryota</taxon>
        <taxon>Viridiplantae</taxon>
        <taxon>Streptophyta</taxon>
        <taxon>Embryophyta</taxon>
        <taxon>Tracheophyta</taxon>
        <taxon>Spermatophyta</taxon>
        <taxon>Magnoliopsida</taxon>
        <taxon>eudicotyledons</taxon>
        <taxon>Gunneridae</taxon>
        <taxon>Pentapetalae</taxon>
        <taxon>asterids</taxon>
        <taxon>lamiids</taxon>
        <taxon>Lamiales</taxon>
        <taxon>Orobanchaceae</taxon>
        <taxon>Orobanchaceae incertae sedis</taxon>
        <taxon>Phtheirospermum</taxon>
    </lineage>
</organism>
<keyword evidence="2" id="KW-0547">Nucleotide-binding</keyword>
<name>A0A830CB82_9LAMI</name>
<accession>A0A830CB82</accession>
<gene>
    <name evidence="7" type="ORF">PHJA_001788700</name>
</gene>
<evidence type="ECO:0000259" key="6">
    <source>
        <dbReference type="Pfam" id="PF23598"/>
    </source>
</evidence>